<keyword evidence="5" id="KW-0720">Serine protease</keyword>
<dbReference type="Gene3D" id="2.40.10.10">
    <property type="entry name" value="Trypsin-like serine proteases"/>
    <property type="match status" value="3"/>
</dbReference>
<feature type="region of interest" description="Disordered" evidence="7">
    <location>
        <begin position="156"/>
        <end position="227"/>
    </location>
</feature>
<dbReference type="Pfam" id="PF00089">
    <property type="entry name" value="Trypsin"/>
    <property type="match status" value="1"/>
</dbReference>
<dbReference type="InterPro" id="IPR018114">
    <property type="entry name" value="TRYPSIN_HIS"/>
</dbReference>
<evidence type="ECO:0000256" key="3">
    <source>
        <dbReference type="ARBA" id="ARBA00022670"/>
    </source>
</evidence>
<dbReference type="InterPro" id="IPR001254">
    <property type="entry name" value="Trypsin_dom"/>
</dbReference>
<dbReference type="GO" id="GO:0004252">
    <property type="term" value="F:serine-type endopeptidase activity"/>
    <property type="evidence" value="ECO:0007669"/>
    <property type="project" value="InterPro"/>
</dbReference>
<evidence type="ECO:0000259" key="8">
    <source>
        <dbReference type="PROSITE" id="PS50240"/>
    </source>
</evidence>
<reference evidence="9" key="3">
    <citation type="submission" date="2025-09" db="UniProtKB">
        <authorList>
            <consortium name="Ensembl"/>
        </authorList>
    </citation>
    <scope>IDENTIFICATION</scope>
</reference>
<dbReference type="InterPro" id="IPR009003">
    <property type="entry name" value="Peptidase_S1_PA"/>
</dbReference>
<dbReference type="GO" id="GO:0007340">
    <property type="term" value="P:acrosome reaction"/>
    <property type="evidence" value="ECO:0007669"/>
    <property type="project" value="TreeGrafter"/>
</dbReference>
<dbReference type="Ensembl" id="ENSFALT00000039548.1">
    <property type="protein sequence ID" value="ENSFALP00000020472.1"/>
    <property type="gene ID" value="ENSFALG00000012203.2"/>
</dbReference>
<evidence type="ECO:0000256" key="1">
    <source>
        <dbReference type="ARBA" id="ARBA00004613"/>
    </source>
</evidence>
<dbReference type="CDD" id="cd00190">
    <property type="entry name" value="Tryp_SPc"/>
    <property type="match status" value="1"/>
</dbReference>
<dbReference type="GeneTree" id="ENSGT00940000162430"/>
<dbReference type="PROSITE" id="PS50240">
    <property type="entry name" value="TRYPSIN_DOM"/>
    <property type="match status" value="1"/>
</dbReference>
<evidence type="ECO:0000256" key="4">
    <source>
        <dbReference type="ARBA" id="ARBA00022801"/>
    </source>
</evidence>
<dbReference type="GO" id="GO:0005576">
    <property type="term" value="C:extracellular region"/>
    <property type="evidence" value="ECO:0007669"/>
    <property type="project" value="UniProtKB-SubCell"/>
</dbReference>
<proteinExistence type="predicted"/>
<sequence length="276" mass="30603">MTYSYGNLAYDYGATRIVGGTGAKPGSWPWIVSIQHPWAPRLGHFCGGSLISTQWVLTAAHCFDDYNNISMVYVVIGATQLTQPGRDARIRSVRQVLIHPYYNPADMSYDIALMELDRPVQCSPYIQLSCVPDITLKVSELQNCWIAGWGATSARGEFPRETPRPAQHTGTWLRPLHGRAQSQTAGRTSLQRWAWPAPQSQAAGTQNPSASAERKPNTKEGDAPPREMRRTGMVLHGAYFFLCSQLKIQAKLARYYRGLLPLSAHSSKLKRCPTGG</sequence>
<keyword evidence="3" id="KW-0645">Protease</keyword>
<dbReference type="Proteomes" id="UP000016665">
    <property type="component" value="Chromosome 3"/>
</dbReference>
<keyword evidence="10" id="KW-1185">Reference proteome</keyword>
<dbReference type="AlphaFoldDB" id="A0A803VCL6"/>
<reference evidence="9 10" key="1">
    <citation type="journal article" date="2012" name="Nature">
        <title>The genomic landscape of species divergence in Ficedula flycatchers.</title>
        <authorList>
            <person name="Ellegren H."/>
            <person name="Smeds L."/>
            <person name="Burri R."/>
            <person name="Olason P.I."/>
            <person name="Backstrom N."/>
            <person name="Kawakami T."/>
            <person name="Kunstner A."/>
            <person name="Makinen H."/>
            <person name="Nadachowska-Brzyska K."/>
            <person name="Qvarnstrom A."/>
            <person name="Uebbing S."/>
            <person name="Wolf J.B."/>
        </authorList>
    </citation>
    <scope>NUCLEOTIDE SEQUENCE [LARGE SCALE GENOMIC DNA]</scope>
</reference>
<dbReference type="SMART" id="SM00020">
    <property type="entry name" value="Tryp_SPc"/>
    <property type="match status" value="1"/>
</dbReference>
<feature type="compositionally biased region" description="Polar residues" evidence="7">
    <location>
        <begin position="198"/>
        <end position="210"/>
    </location>
</feature>
<accession>A0A803VCL6</accession>
<keyword evidence="4" id="KW-0378">Hydrolase</keyword>
<name>A0A803VCL6_FICAL</name>
<evidence type="ECO:0000256" key="5">
    <source>
        <dbReference type="ARBA" id="ARBA00022825"/>
    </source>
</evidence>
<gene>
    <name evidence="9" type="primary">LOC101806420</name>
</gene>
<keyword evidence="6" id="KW-1015">Disulfide bond</keyword>
<evidence type="ECO:0000256" key="2">
    <source>
        <dbReference type="ARBA" id="ARBA00022525"/>
    </source>
</evidence>
<evidence type="ECO:0000313" key="9">
    <source>
        <dbReference type="Ensembl" id="ENSFALP00000020472.1"/>
    </source>
</evidence>
<dbReference type="FunFam" id="2.40.10.10:FF:000122">
    <property type="entry name" value="Chymotrypsin-like elastase family member 1"/>
    <property type="match status" value="1"/>
</dbReference>
<dbReference type="SUPFAM" id="SSF50494">
    <property type="entry name" value="Trypsin-like serine proteases"/>
    <property type="match status" value="1"/>
</dbReference>
<feature type="compositionally biased region" description="Polar residues" evidence="7">
    <location>
        <begin position="180"/>
        <end position="191"/>
    </location>
</feature>
<dbReference type="PANTHER" id="PTHR24252:SF8">
    <property type="entry name" value="ACROSIN"/>
    <property type="match status" value="1"/>
</dbReference>
<evidence type="ECO:0000256" key="6">
    <source>
        <dbReference type="ARBA" id="ARBA00023157"/>
    </source>
</evidence>
<dbReference type="PANTHER" id="PTHR24252">
    <property type="entry name" value="ACROSIN-RELATED"/>
    <property type="match status" value="1"/>
</dbReference>
<dbReference type="PRINTS" id="PR00722">
    <property type="entry name" value="CHYMOTRYPSIN"/>
</dbReference>
<dbReference type="PROSITE" id="PS00134">
    <property type="entry name" value="TRYPSIN_HIS"/>
    <property type="match status" value="1"/>
</dbReference>
<protein>
    <recommendedName>
        <fullName evidence="8">Peptidase S1 domain-containing protein</fullName>
    </recommendedName>
</protein>
<feature type="domain" description="Peptidase S1" evidence="8">
    <location>
        <begin position="17"/>
        <end position="276"/>
    </location>
</feature>
<dbReference type="InterPro" id="IPR043504">
    <property type="entry name" value="Peptidase_S1_PA_chymotrypsin"/>
</dbReference>
<evidence type="ECO:0000256" key="7">
    <source>
        <dbReference type="SAM" id="MobiDB-lite"/>
    </source>
</evidence>
<comment type="subcellular location">
    <subcellularLocation>
        <location evidence="1">Secreted</location>
    </subcellularLocation>
</comment>
<organism evidence="9 10">
    <name type="scientific">Ficedula albicollis</name>
    <name type="common">Collared flycatcher</name>
    <name type="synonym">Muscicapa albicollis</name>
    <dbReference type="NCBI Taxonomy" id="59894"/>
    <lineage>
        <taxon>Eukaryota</taxon>
        <taxon>Metazoa</taxon>
        <taxon>Chordata</taxon>
        <taxon>Craniata</taxon>
        <taxon>Vertebrata</taxon>
        <taxon>Euteleostomi</taxon>
        <taxon>Archelosauria</taxon>
        <taxon>Archosauria</taxon>
        <taxon>Dinosauria</taxon>
        <taxon>Saurischia</taxon>
        <taxon>Theropoda</taxon>
        <taxon>Coelurosauria</taxon>
        <taxon>Aves</taxon>
        <taxon>Neognathae</taxon>
        <taxon>Neoaves</taxon>
        <taxon>Telluraves</taxon>
        <taxon>Australaves</taxon>
        <taxon>Passeriformes</taxon>
        <taxon>Muscicapidae</taxon>
        <taxon>Ficedula</taxon>
    </lineage>
</organism>
<keyword evidence="2" id="KW-0964">Secreted</keyword>
<feature type="compositionally biased region" description="Basic and acidic residues" evidence="7">
    <location>
        <begin position="212"/>
        <end position="227"/>
    </location>
</feature>
<dbReference type="InterPro" id="IPR001314">
    <property type="entry name" value="Peptidase_S1A"/>
</dbReference>
<dbReference type="GO" id="GO:0006508">
    <property type="term" value="P:proteolysis"/>
    <property type="evidence" value="ECO:0007669"/>
    <property type="project" value="UniProtKB-KW"/>
</dbReference>
<reference evidence="9" key="2">
    <citation type="submission" date="2025-08" db="UniProtKB">
        <authorList>
            <consortium name="Ensembl"/>
        </authorList>
    </citation>
    <scope>IDENTIFICATION</scope>
</reference>
<evidence type="ECO:0000313" key="10">
    <source>
        <dbReference type="Proteomes" id="UP000016665"/>
    </source>
</evidence>